<dbReference type="SUPFAM" id="SSF56672">
    <property type="entry name" value="DNA/RNA polymerases"/>
    <property type="match status" value="1"/>
</dbReference>
<dbReference type="AlphaFoldDB" id="A0A438D850"/>
<accession>A0A438D850</accession>
<evidence type="ECO:0000259" key="2">
    <source>
        <dbReference type="Pfam" id="PF07727"/>
    </source>
</evidence>
<sequence>MSSPTQPTFEIPLVVFNITTQINEKLTPSFFPQWRAQFEAFLIGYDLMDYVTGESRCPPSDGTPPSIAKKHHWVRQDKLILSAILASTFPTITSLIATTKTSYDAYKKLSTMYASKSRIRAMQLKEELTLIQRGNRPILEYLHVVKGMADEIALIDHPISDDDITLYVLNGLGPEFCEIAAPIRAREKSLAFEELHDLLIGHENYLRRMEAATQQLVAATNFTSRRFGFSASQQQKASHKGNGSPRSQGYRFSSSNGPFRDPRRSNNQGRFNSNQRRYQPKCQYYDQMGHTAKAYPQLNSSEMTVNCAGTSDGQENKWLIDSAASHNITGDIKNLSIHSEYDGTDEVLLGDGTGLVARSTGVILLRGACENGVYIFPNSMVAPSTPKMVAYVHERTSIDGWHKRLGHPSIKSPFLSKTKHGPSAETHLFSSTPHLFLQQNSCPNFLSPPPSIPVPPSRPDRSSQPPLSSEPAAAIPGPPPDAGIHMTILHASLSNSLASSLIPDSQSPVHTEPTSHRTHSMTTRSMNNIFKPKQLHTVSKHYLPLPLEPTCVTQAVSHPEWHEAMSSELTALMRHGTWDLIPPPINCHPVGCKWVFRVKRKVDGSVDKFKPGLLPRAIISNLVLIITKPLVLWKAIYGLKQGPRAWYSALKTALLALGFQNSKADSSLFVYHHDSIVCYFLVYVDDLVITGNDKKFVAHVVTKLGDQFSLKDMGSLHYFLGVEVIPTTAVVFLSQHKYARDILENTHMAGAKDVSTPLSTTQSLHLVDGMNAINNTEYRRVIGNLQYLSLTRPDISFAVNKLSQFMHKPIVTHWTATKRLLRYLKKTIFHGLHLKSAAAPCLTTYTDADWAGNIDDRTSTSAYITFLGYNPISWSSKKQRAVARSTTKAEYRALANGASETMWLLALLQELGFSLKLPHSLLCDNLGATHLSFNPIQHSRMKHIQIDLHFVCDQVQKGALKVSYVHTQDQLADLLTKPLSREHTECLRAKIGLADGSSILRGHIKESDTRQE</sequence>
<reference evidence="3 4" key="1">
    <citation type="journal article" date="2018" name="PLoS Genet.">
        <title>Population sequencing reveals clonal diversity and ancestral inbreeding in the grapevine cultivar Chardonnay.</title>
        <authorList>
            <person name="Roach M.J."/>
            <person name="Johnson D.L."/>
            <person name="Bohlmann J."/>
            <person name="van Vuuren H.J."/>
            <person name="Jones S.J."/>
            <person name="Pretorius I.S."/>
            <person name="Schmidt S.A."/>
            <person name="Borneman A.R."/>
        </authorList>
    </citation>
    <scope>NUCLEOTIDE SEQUENCE [LARGE SCALE GENOMIC DNA]</scope>
    <source>
        <strain evidence="4">cv. Chardonnay</strain>
        <tissue evidence="3">Leaf</tissue>
    </source>
</reference>
<dbReference type="PANTHER" id="PTHR11439">
    <property type="entry name" value="GAG-POL-RELATED RETROTRANSPOSON"/>
    <property type="match status" value="1"/>
</dbReference>
<dbReference type="InterPro" id="IPR043502">
    <property type="entry name" value="DNA/RNA_pol_sf"/>
</dbReference>
<feature type="compositionally biased region" description="Pro residues" evidence="1">
    <location>
        <begin position="446"/>
        <end position="457"/>
    </location>
</feature>
<proteinExistence type="predicted"/>
<dbReference type="CDD" id="cd09272">
    <property type="entry name" value="RNase_HI_RT_Ty1"/>
    <property type="match status" value="1"/>
</dbReference>
<dbReference type="EMBL" id="QGNW01001746">
    <property type="protein sequence ID" value="RVW31629.1"/>
    <property type="molecule type" value="Genomic_DNA"/>
</dbReference>
<feature type="compositionally biased region" description="Polar residues" evidence="1">
    <location>
        <begin position="244"/>
        <end position="257"/>
    </location>
</feature>
<dbReference type="InterPro" id="IPR013103">
    <property type="entry name" value="RVT_2"/>
</dbReference>
<evidence type="ECO:0000256" key="1">
    <source>
        <dbReference type="SAM" id="MobiDB-lite"/>
    </source>
</evidence>
<dbReference type="Pfam" id="PF07727">
    <property type="entry name" value="RVT_2"/>
    <property type="match status" value="1"/>
</dbReference>
<feature type="domain" description="Reverse transcriptase Ty1/copia-type" evidence="2">
    <location>
        <begin position="631"/>
        <end position="758"/>
    </location>
</feature>
<feature type="region of interest" description="Disordered" evidence="1">
    <location>
        <begin position="446"/>
        <end position="485"/>
    </location>
</feature>
<feature type="region of interest" description="Disordered" evidence="1">
    <location>
        <begin position="229"/>
        <end position="277"/>
    </location>
</feature>
<protein>
    <submittedName>
        <fullName evidence="3">Retrovirus-related Pol polyprotein from transposon RE2</fullName>
    </submittedName>
</protein>
<gene>
    <name evidence="3" type="primary">RE2_872</name>
    <name evidence="3" type="ORF">CK203_092721</name>
</gene>
<dbReference type="Pfam" id="PF14223">
    <property type="entry name" value="Retrotran_gag_2"/>
    <property type="match status" value="1"/>
</dbReference>
<organism evidence="3 4">
    <name type="scientific">Vitis vinifera</name>
    <name type="common">Grape</name>
    <dbReference type="NCBI Taxonomy" id="29760"/>
    <lineage>
        <taxon>Eukaryota</taxon>
        <taxon>Viridiplantae</taxon>
        <taxon>Streptophyta</taxon>
        <taxon>Embryophyta</taxon>
        <taxon>Tracheophyta</taxon>
        <taxon>Spermatophyta</taxon>
        <taxon>Magnoliopsida</taxon>
        <taxon>eudicotyledons</taxon>
        <taxon>Gunneridae</taxon>
        <taxon>Pentapetalae</taxon>
        <taxon>rosids</taxon>
        <taxon>Vitales</taxon>
        <taxon>Vitaceae</taxon>
        <taxon>Viteae</taxon>
        <taxon>Vitis</taxon>
    </lineage>
</organism>
<name>A0A438D850_VITVI</name>
<feature type="region of interest" description="Disordered" evidence="1">
    <location>
        <begin position="501"/>
        <end position="521"/>
    </location>
</feature>
<dbReference type="Proteomes" id="UP000288805">
    <property type="component" value="Unassembled WGS sequence"/>
</dbReference>
<evidence type="ECO:0000313" key="4">
    <source>
        <dbReference type="Proteomes" id="UP000288805"/>
    </source>
</evidence>
<comment type="caution">
    <text evidence="3">The sequence shown here is derived from an EMBL/GenBank/DDBJ whole genome shotgun (WGS) entry which is preliminary data.</text>
</comment>
<dbReference type="PANTHER" id="PTHR11439:SF489">
    <property type="entry name" value="RNA-DIRECTED DNA POLYMERASE"/>
    <property type="match status" value="1"/>
</dbReference>
<evidence type="ECO:0000313" key="3">
    <source>
        <dbReference type="EMBL" id="RVW31629.1"/>
    </source>
</evidence>
<feature type="compositionally biased region" description="Polar residues" evidence="1">
    <location>
        <begin position="265"/>
        <end position="277"/>
    </location>
</feature>
<feature type="compositionally biased region" description="Low complexity" evidence="1">
    <location>
        <begin position="462"/>
        <end position="475"/>
    </location>
</feature>